<accession>S3HE31</accession>
<evidence type="ECO:0000256" key="1">
    <source>
        <dbReference type="SAM" id="MobiDB-lite"/>
    </source>
</evidence>
<keyword evidence="3" id="KW-1185">Reference proteome</keyword>
<evidence type="ECO:0000313" key="2">
    <source>
        <dbReference type="EMBL" id="EPE96984.1"/>
    </source>
</evidence>
<feature type="compositionally biased region" description="Basic and acidic residues" evidence="1">
    <location>
        <begin position="55"/>
        <end position="66"/>
    </location>
</feature>
<dbReference type="STRING" id="990285.RGCCGE502_17475"/>
<dbReference type="Proteomes" id="UP000014411">
    <property type="component" value="Unassembled WGS sequence"/>
</dbReference>
<organism evidence="2 3">
    <name type="scientific">Rhizobium grahamii CCGE 502</name>
    <dbReference type="NCBI Taxonomy" id="990285"/>
    <lineage>
        <taxon>Bacteria</taxon>
        <taxon>Pseudomonadati</taxon>
        <taxon>Pseudomonadota</taxon>
        <taxon>Alphaproteobacteria</taxon>
        <taxon>Hyphomicrobiales</taxon>
        <taxon>Rhizobiaceae</taxon>
        <taxon>Rhizobium/Agrobacterium group</taxon>
        <taxon>Rhizobium</taxon>
    </lineage>
</organism>
<reference evidence="2 3" key="1">
    <citation type="journal article" date="2012" name="J. Bacteriol.">
        <title>Genome sequence of Rhizobium grahamii CCGE502, a broad-host-range symbiont with low nodulation competitiveness in Phaseolus vulgaris.</title>
        <authorList>
            <person name="Althabegoiti M.J."/>
            <person name="Lozano L."/>
            <person name="Torres-Tejerizo G."/>
            <person name="Ormeno-Orrillo E."/>
            <person name="Rogel M.A."/>
            <person name="Gonzalez V."/>
            <person name="Martinez-Romero E."/>
        </authorList>
    </citation>
    <scope>NUCLEOTIDE SEQUENCE [LARGE SCALE GENOMIC DNA]</scope>
    <source>
        <strain evidence="2 3">CCGE 502</strain>
    </source>
</reference>
<dbReference type="EMBL" id="AEYE02000019">
    <property type="protein sequence ID" value="EPE96984.1"/>
    <property type="molecule type" value="Genomic_DNA"/>
</dbReference>
<sequence>MAWRGRRAIFTGPLADWRGRWTGFTGRLTGLASDVRGGNEQGGPERASIRMQKQPLDKRSLPEPVRRLKAGSVPAA</sequence>
<protein>
    <submittedName>
        <fullName evidence="2">Uncharacterized protein</fullName>
    </submittedName>
</protein>
<evidence type="ECO:0000313" key="3">
    <source>
        <dbReference type="Proteomes" id="UP000014411"/>
    </source>
</evidence>
<proteinExistence type="predicted"/>
<dbReference type="HOGENOM" id="CLU_2651956_0_0_5"/>
<name>S3HE31_9HYPH</name>
<feature type="region of interest" description="Disordered" evidence="1">
    <location>
        <begin position="29"/>
        <end position="76"/>
    </location>
</feature>
<dbReference type="AlphaFoldDB" id="S3HE31"/>
<gene>
    <name evidence="2" type="ORF">RGCCGE502_17475</name>
</gene>
<comment type="caution">
    <text evidence="2">The sequence shown here is derived from an EMBL/GenBank/DDBJ whole genome shotgun (WGS) entry which is preliminary data.</text>
</comment>